<dbReference type="Pfam" id="PF25540">
    <property type="entry name" value="DUF7923"/>
    <property type="match status" value="1"/>
</dbReference>
<dbReference type="InterPro" id="IPR036855">
    <property type="entry name" value="Znf_CCCH_sf"/>
</dbReference>
<keyword evidence="5" id="KW-0175">Coiled coil</keyword>
<dbReference type="SMART" id="SM00356">
    <property type="entry name" value="ZnF_C3H1"/>
    <property type="match status" value="2"/>
</dbReference>
<evidence type="ECO:0000256" key="2">
    <source>
        <dbReference type="ARBA" id="ARBA00022771"/>
    </source>
</evidence>
<dbReference type="PROSITE" id="PS50103">
    <property type="entry name" value="ZF_C3H1"/>
    <property type="match status" value="1"/>
</dbReference>
<feature type="zinc finger region" description="C3H1-type" evidence="4">
    <location>
        <begin position="299"/>
        <end position="327"/>
    </location>
</feature>
<dbReference type="Proteomes" id="UP001360953">
    <property type="component" value="Unassembled WGS sequence"/>
</dbReference>
<dbReference type="PANTHER" id="PTHR37543:SF1">
    <property type="entry name" value="CCCH ZINC FINGER DNA BINDING PROTEIN (AFU_ORTHOLOGUE AFUA_5G12760)"/>
    <property type="match status" value="1"/>
</dbReference>
<evidence type="ECO:0000259" key="7">
    <source>
        <dbReference type="PROSITE" id="PS50103"/>
    </source>
</evidence>
<proteinExistence type="predicted"/>
<dbReference type="InterPro" id="IPR000571">
    <property type="entry name" value="Znf_CCCH"/>
</dbReference>
<dbReference type="RefSeq" id="XP_066654112.1">
    <property type="nucleotide sequence ID" value="XM_066796357.1"/>
</dbReference>
<feature type="domain" description="C3H1-type" evidence="7">
    <location>
        <begin position="299"/>
        <end position="327"/>
    </location>
</feature>
<evidence type="ECO:0000313" key="8">
    <source>
        <dbReference type="EMBL" id="KAK7535387.1"/>
    </source>
</evidence>
<gene>
    <name evidence="8" type="ORF">J3D65DRAFT_451421</name>
</gene>
<feature type="compositionally biased region" description="Polar residues" evidence="6">
    <location>
        <begin position="344"/>
        <end position="367"/>
    </location>
</feature>
<feature type="region of interest" description="Disordered" evidence="6">
    <location>
        <begin position="257"/>
        <end position="281"/>
    </location>
</feature>
<evidence type="ECO:0000256" key="1">
    <source>
        <dbReference type="ARBA" id="ARBA00022723"/>
    </source>
</evidence>
<dbReference type="Pfam" id="PF25542">
    <property type="entry name" value="zf-CCCH_12"/>
    <property type="match status" value="1"/>
</dbReference>
<evidence type="ECO:0000256" key="6">
    <source>
        <dbReference type="SAM" id="MobiDB-lite"/>
    </source>
</evidence>
<evidence type="ECO:0000256" key="5">
    <source>
        <dbReference type="SAM" id="Coils"/>
    </source>
</evidence>
<feature type="compositionally biased region" description="Polar residues" evidence="6">
    <location>
        <begin position="827"/>
        <end position="837"/>
    </location>
</feature>
<feature type="region of interest" description="Disordered" evidence="6">
    <location>
        <begin position="751"/>
        <end position="854"/>
    </location>
</feature>
<feature type="region of interest" description="Disordered" evidence="6">
    <location>
        <begin position="319"/>
        <end position="490"/>
    </location>
</feature>
<keyword evidence="3 4" id="KW-0862">Zinc</keyword>
<feature type="compositionally biased region" description="Low complexity" evidence="6">
    <location>
        <begin position="791"/>
        <end position="801"/>
    </location>
</feature>
<evidence type="ECO:0000256" key="4">
    <source>
        <dbReference type="PROSITE-ProRule" id="PRU00723"/>
    </source>
</evidence>
<feature type="compositionally biased region" description="Polar residues" evidence="6">
    <location>
        <begin position="438"/>
        <end position="448"/>
    </location>
</feature>
<organism evidence="8 9">
    <name type="scientific">Phyllosticta citribraziliensis</name>
    <dbReference type="NCBI Taxonomy" id="989973"/>
    <lineage>
        <taxon>Eukaryota</taxon>
        <taxon>Fungi</taxon>
        <taxon>Dikarya</taxon>
        <taxon>Ascomycota</taxon>
        <taxon>Pezizomycotina</taxon>
        <taxon>Dothideomycetes</taxon>
        <taxon>Dothideomycetes incertae sedis</taxon>
        <taxon>Botryosphaeriales</taxon>
        <taxon>Phyllostictaceae</taxon>
        <taxon>Phyllosticta</taxon>
    </lineage>
</organism>
<dbReference type="InterPro" id="IPR057683">
    <property type="entry name" value="DUF7923"/>
</dbReference>
<feature type="coiled-coil region" evidence="5">
    <location>
        <begin position="25"/>
        <end position="69"/>
    </location>
</feature>
<feature type="region of interest" description="Disordered" evidence="6">
    <location>
        <begin position="692"/>
        <end position="711"/>
    </location>
</feature>
<dbReference type="Pfam" id="PF00642">
    <property type="entry name" value="zf-CCCH"/>
    <property type="match status" value="1"/>
</dbReference>
<reference evidence="8 9" key="1">
    <citation type="submission" date="2024-04" db="EMBL/GenBank/DDBJ databases">
        <title>Phyllosticta paracitricarpa is synonymous to the EU quarantine fungus P. citricarpa based on phylogenomic analyses.</title>
        <authorList>
            <consortium name="Lawrence Berkeley National Laboratory"/>
            <person name="Van ingen-buijs V.A."/>
            <person name="Van westerhoven A.C."/>
            <person name="Haridas S."/>
            <person name="Skiadas P."/>
            <person name="Martin F."/>
            <person name="Groenewald J.Z."/>
            <person name="Crous P.W."/>
            <person name="Seidl M.F."/>
        </authorList>
    </citation>
    <scope>NUCLEOTIDE SEQUENCE [LARGE SCALE GENOMIC DNA]</scope>
    <source>
        <strain evidence="8 9">CPC 17464</strain>
    </source>
</reference>
<keyword evidence="1 4" id="KW-0479">Metal-binding</keyword>
<keyword evidence="2 4" id="KW-0863">Zinc-finger</keyword>
<dbReference type="Pfam" id="PF25543">
    <property type="entry name" value="zf-CCCH_tandem"/>
    <property type="match status" value="1"/>
</dbReference>
<evidence type="ECO:0000313" key="9">
    <source>
        <dbReference type="Proteomes" id="UP001360953"/>
    </source>
</evidence>
<dbReference type="Gene3D" id="4.10.1000.10">
    <property type="entry name" value="Zinc finger, CCCH-type"/>
    <property type="match status" value="1"/>
</dbReference>
<evidence type="ECO:0000256" key="3">
    <source>
        <dbReference type="ARBA" id="ARBA00022833"/>
    </source>
</evidence>
<dbReference type="EMBL" id="JBBPEH010000008">
    <property type="protein sequence ID" value="KAK7535387.1"/>
    <property type="molecule type" value="Genomic_DNA"/>
</dbReference>
<sequence>MIGDLALDAMEHQVRSFRMANTQHHESLQEVLRKYEVLVEDYRRLKSDYEEERDGRERYKKQARGHEKNPFALVLIDGDDYIFSNDLLSAGAQGGAQAAHLLRAELTKIVTKIGQPEECEVLVRIYCNADGLFGALGEGAAQITPFMSAFNGAEPFFEFVDVYDGTSESASRKVEETFFLFAESTQCRHILFAGCHDARYMPLLSPHLGRSDRVTLLTAGKSASEYQSLGLAQVELGPIFRGGISVPIDDSLTIKGAANKRTQSSSSASRPTTTTATPLAISSTAITSTTTSIAGDNFEPQQGVCTRFVQKGNCKYGTKCKYTHPRRDSGGPEGNAAGDWGSAAPQSSASDQKFATWSGARNPQSKLAKNLGPAKNQRKTAQAAFANDWNNNGSTAPAFADDWGAAPTNSKPTFADDWDSAPSNAQPNFADDWASAPSKPQTSNQRANHSSDRSSSTHKGSASTSSWAQDWDSTPRAARSKPSMGLATSSWASQVNTIQFRPAGEEPPVNGAFNTAAHLPRPSPETDGLIPLNKDGCRLDFYLPRPSHIELQQYRDSINASGKKHCNEYQLRGECSNTAAGKECAYDHAPLKQEFFHILKYIVSAQPCSFGPACRIAQCLYGHVCQRPSCQGKGCRYKPQQHPFKLDLNAAKWVKPTSEGDDQPLLWQDEDMLELQSDLNATASGEWEPQAADELNGANGNDGPGDGLDSDLEAPEKEVIVISAEDMTTKEGFDIGADDVDAEDDLIKLSENVEDVREDPSPIGSLAPEVEADTSAAAAPPADFTDDWGQPSDAGAAAPPDFADDWGKADANAPPPDFADDWGDSSAAPQKINTRNTARGGAERRRQSPPGPAW</sequence>
<feature type="compositionally biased region" description="Low complexity" evidence="6">
    <location>
        <begin position="773"/>
        <end position="783"/>
    </location>
</feature>
<accession>A0ABR1LJM5</accession>
<dbReference type="SUPFAM" id="SSF90229">
    <property type="entry name" value="CCCH zinc finger"/>
    <property type="match status" value="1"/>
</dbReference>
<protein>
    <recommendedName>
        <fullName evidence="7">C3H1-type domain-containing protein</fullName>
    </recommendedName>
</protein>
<dbReference type="GeneID" id="92029263"/>
<comment type="caution">
    <text evidence="8">The sequence shown here is derived from an EMBL/GenBank/DDBJ whole genome shotgun (WGS) entry which is preliminary data.</text>
</comment>
<feature type="compositionally biased region" description="Low complexity" evidence="6">
    <location>
        <begin position="457"/>
        <end position="466"/>
    </location>
</feature>
<name>A0ABR1LJM5_9PEZI</name>
<dbReference type="PANTHER" id="PTHR37543">
    <property type="entry name" value="CCCH ZINC FINGER DNA BINDING PROTEIN (AFU_ORTHOLOGUE AFUA_5G12760)"/>
    <property type="match status" value="1"/>
</dbReference>
<keyword evidence="9" id="KW-1185">Reference proteome</keyword>
<dbReference type="InterPro" id="IPR057654">
    <property type="entry name" value="Znf-CCCH_tandem"/>
</dbReference>
<feature type="compositionally biased region" description="Low complexity" evidence="6">
    <location>
        <begin position="264"/>
        <end position="281"/>
    </location>
</feature>